<dbReference type="PANTHER" id="PTHR12526:SF510">
    <property type="entry name" value="D-INOSITOL 3-PHOSPHATE GLYCOSYLTRANSFERASE"/>
    <property type="match status" value="1"/>
</dbReference>
<keyword evidence="5" id="KW-1185">Reference proteome</keyword>
<evidence type="ECO:0000313" key="5">
    <source>
        <dbReference type="Proteomes" id="UP001156702"/>
    </source>
</evidence>
<dbReference type="GO" id="GO:0016740">
    <property type="term" value="F:transferase activity"/>
    <property type="evidence" value="ECO:0007669"/>
    <property type="project" value="UniProtKB-KW"/>
</dbReference>
<dbReference type="InterPro" id="IPR028098">
    <property type="entry name" value="Glyco_trans_4-like_N"/>
</dbReference>
<dbReference type="Proteomes" id="UP001156702">
    <property type="component" value="Unassembled WGS sequence"/>
</dbReference>
<accession>A0ABQ5ZCX7</accession>
<dbReference type="EMBL" id="BSOP01000005">
    <property type="protein sequence ID" value="GLR49712.1"/>
    <property type="molecule type" value="Genomic_DNA"/>
</dbReference>
<proteinExistence type="predicted"/>
<evidence type="ECO:0000256" key="1">
    <source>
        <dbReference type="ARBA" id="ARBA00022676"/>
    </source>
</evidence>
<evidence type="ECO:0000256" key="2">
    <source>
        <dbReference type="ARBA" id="ARBA00022679"/>
    </source>
</evidence>
<gene>
    <name evidence="4" type="ORF">GCM10007923_09170</name>
</gene>
<comment type="caution">
    <text evidence="4">The sequence shown here is derived from an EMBL/GenBank/DDBJ whole genome shotgun (WGS) entry which is preliminary data.</text>
</comment>
<dbReference type="RefSeq" id="WP_244765881.1">
    <property type="nucleotide sequence ID" value="NZ_BSOP01000005.1"/>
</dbReference>
<dbReference type="Pfam" id="PF13692">
    <property type="entry name" value="Glyco_trans_1_4"/>
    <property type="match status" value="1"/>
</dbReference>
<reference evidence="5" key="1">
    <citation type="journal article" date="2019" name="Int. J. Syst. Evol. Microbiol.">
        <title>The Global Catalogue of Microorganisms (GCM) 10K type strain sequencing project: providing services to taxonomists for standard genome sequencing and annotation.</title>
        <authorList>
            <consortium name="The Broad Institute Genomics Platform"/>
            <consortium name="The Broad Institute Genome Sequencing Center for Infectious Disease"/>
            <person name="Wu L."/>
            <person name="Ma J."/>
        </authorList>
    </citation>
    <scope>NUCLEOTIDE SEQUENCE [LARGE SCALE GENOMIC DNA]</scope>
    <source>
        <strain evidence="5">NBRC 102122</strain>
    </source>
</reference>
<feature type="domain" description="Glycosyltransferase subfamily 4-like N-terminal" evidence="3">
    <location>
        <begin position="23"/>
        <end position="190"/>
    </location>
</feature>
<keyword evidence="2 4" id="KW-0808">Transferase</keyword>
<dbReference type="SUPFAM" id="SSF53756">
    <property type="entry name" value="UDP-Glycosyltransferase/glycogen phosphorylase"/>
    <property type="match status" value="1"/>
</dbReference>
<dbReference type="Gene3D" id="3.40.50.2000">
    <property type="entry name" value="Glycogen Phosphorylase B"/>
    <property type="match status" value="2"/>
</dbReference>
<dbReference type="Pfam" id="PF13439">
    <property type="entry name" value="Glyco_transf_4"/>
    <property type="match status" value="1"/>
</dbReference>
<keyword evidence="1" id="KW-0328">Glycosyltransferase</keyword>
<sequence length="386" mass="41507">MSRKQDRAPRQMRLLEVLETGGGGSGRHFIDLCRGLTARGHAVHAIYSPLRAEARFVEELQALGLAGLHAVAMTRAPGPSDVGAWRAIRAVMRGAGPFDIIHAHSSKAGALARLRLPGRHIPRVYTPHAFYTMDPGLGALGRTVYGAIEKLLARALTDRVICVSADEYAHARALGMPREKLSIVVNGVKTPPADSRASVRQALGIPMEALLFGFVGRLCRQKAPERLVAAFAQVAERLPHAHLLMIGSGDMEAEVRRQVEASGQGARIHLTTGFTGVEAMAAIDVLTMPSRYEAMSYVMLEGAAAGRPLILTDVGGVSMVLKDGENGILVENDDDPTRLAEAMLRLSDPGHLARHTAAALTRARSPDYSLDRMVCETEAIYRGLIA</sequence>
<organism evidence="4 5">
    <name type="scientific">Shinella yambaruensis</name>
    <dbReference type="NCBI Taxonomy" id="415996"/>
    <lineage>
        <taxon>Bacteria</taxon>
        <taxon>Pseudomonadati</taxon>
        <taxon>Pseudomonadota</taxon>
        <taxon>Alphaproteobacteria</taxon>
        <taxon>Hyphomicrobiales</taxon>
        <taxon>Rhizobiaceae</taxon>
        <taxon>Shinella</taxon>
    </lineage>
</organism>
<name>A0ABQ5ZCX7_9HYPH</name>
<evidence type="ECO:0000313" key="4">
    <source>
        <dbReference type="EMBL" id="GLR49712.1"/>
    </source>
</evidence>
<evidence type="ECO:0000259" key="3">
    <source>
        <dbReference type="Pfam" id="PF13439"/>
    </source>
</evidence>
<dbReference type="PANTHER" id="PTHR12526">
    <property type="entry name" value="GLYCOSYLTRANSFERASE"/>
    <property type="match status" value="1"/>
</dbReference>
<protein>
    <submittedName>
        <fullName evidence="4">Glycosyl transferase</fullName>
    </submittedName>
</protein>